<protein>
    <submittedName>
        <fullName evidence="1">Ribosomal protein S18 acetylase RimI-like enzyme</fullName>
    </submittedName>
</protein>
<sequence length="227" mass="25191">MSSNVSARINYRVQPFGTGVTAEVSRDLASLHGALLSHSPVALLGPDFMSRFYYSVLPRMGLISGAVAYMDDRPAGFIVVTDDSSGFMQQAIRRSLFRIGWVMATSVLKDPKRIAAVWEALQIMRNLPPPDPNAPQSGEVLSFGVMPEFRAREFMIRTKLRISQDLLKSAMGQFADKKVTRARVIVDADNLEARLFYLGNGWQPGLDVVPGWRKKTVEFLWQPASAG</sequence>
<accession>A0A841HH54</accession>
<dbReference type="RefSeq" id="WP_184329448.1">
    <property type="nucleotide sequence ID" value="NZ_JACHHZ010000001.1"/>
</dbReference>
<comment type="caution">
    <text evidence="1">The sequence shown here is derived from an EMBL/GenBank/DDBJ whole genome shotgun (WGS) entry which is preliminary data.</text>
</comment>
<organism evidence="1 2">
    <name type="scientific">Povalibacter uvarum</name>
    <dbReference type="NCBI Taxonomy" id="732238"/>
    <lineage>
        <taxon>Bacteria</taxon>
        <taxon>Pseudomonadati</taxon>
        <taxon>Pseudomonadota</taxon>
        <taxon>Gammaproteobacteria</taxon>
        <taxon>Steroidobacterales</taxon>
        <taxon>Steroidobacteraceae</taxon>
        <taxon>Povalibacter</taxon>
    </lineage>
</organism>
<dbReference type="InterPro" id="IPR016181">
    <property type="entry name" value="Acyl_CoA_acyltransferase"/>
</dbReference>
<keyword evidence="1" id="KW-0687">Ribonucleoprotein</keyword>
<dbReference type="AlphaFoldDB" id="A0A841HH54"/>
<evidence type="ECO:0000313" key="1">
    <source>
        <dbReference type="EMBL" id="MBB6091660.1"/>
    </source>
</evidence>
<dbReference type="SUPFAM" id="SSF55729">
    <property type="entry name" value="Acyl-CoA N-acyltransferases (Nat)"/>
    <property type="match status" value="1"/>
</dbReference>
<dbReference type="Proteomes" id="UP000588068">
    <property type="component" value="Unassembled WGS sequence"/>
</dbReference>
<keyword evidence="1" id="KW-0689">Ribosomal protein</keyword>
<name>A0A841HH54_9GAMM</name>
<dbReference type="EMBL" id="JACHHZ010000001">
    <property type="protein sequence ID" value="MBB6091660.1"/>
    <property type="molecule type" value="Genomic_DNA"/>
</dbReference>
<evidence type="ECO:0000313" key="2">
    <source>
        <dbReference type="Proteomes" id="UP000588068"/>
    </source>
</evidence>
<gene>
    <name evidence="1" type="ORF">HNQ60_000506</name>
</gene>
<dbReference type="Gene3D" id="3.40.630.30">
    <property type="match status" value="1"/>
</dbReference>
<keyword evidence="2" id="KW-1185">Reference proteome</keyword>
<reference evidence="1 2" key="1">
    <citation type="submission" date="2020-08" db="EMBL/GenBank/DDBJ databases">
        <title>Genomic Encyclopedia of Type Strains, Phase IV (KMG-IV): sequencing the most valuable type-strain genomes for metagenomic binning, comparative biology and taxonomic classification.</title>
        <authorList>
            <person name="Goeker M."/>
        </authorList>
    </citation>
    <scope>NUCLEOTIDE SEQUENCE [LARGE SCALE GENOMIC DNA]</scope>
    <source>
        <strain evidence="1 2">DSM 26723</strain>
    </source>
</reference>
<proteinExistence type="predicted"/>
<dbReference type="GO" id="GO:0005840">
    <property type="term" value="C:ribosome"/>
    <property type="evidence" value="ECO:0007669"/>
    <property type="project" value="UniProtKB-KW"/>
</dbReference>